<feature type="domain" description="Metallo-beta-lactamase" evidence="8">
    <location>
        <begin position="18"/>
        <end position="174"/>
    </location>
</feature>
<keyword evidence="4 7" id="KW-0479">Metal-binding</keyword>
<dbReference type="OrthoDB" id="9802248at2"/>
<evidence type="ECO:0000256" key="2">
    <source>
        <dbReference type="ARBA" id="ARBA00004963"/>
    </source>
</evidence>
<evidence type="ECO:0000259" key="8">
    <source>
        <dbReference type="SMART" id="SM00849"/>
    </source>
</evidence>
<keyword evidence="10" id="KW-1185">Reference proteome</keyword>
<evidence type="ECO:0000256" key="3">
    <source>
        <dbReference type="ARBA" id="ARBA00006759"/>
    </source>
</evidence>
<comment type="catalytic activity">
    <reaction evidence="1 7">
        <text>an S-(2-hydroxyacyl)glutathione + H2O = a 2-hydroxy carboxylate + glutathione + H(+)</text>
        <dbReference type="Rhea" id="RHEA:21864"/>
        <dbReference type="ChEBI" id="CHEBI:15377"/>
        <dbReference type="ChEBI" id="CHEBI:15378"/>
        <dbReference type="ChEBI" id="CHEBI:57925"/>
        <dbReference type="ChEBI" id="CHEBI:58896"/>
        <dbReference type="ChEBI" id="CHEBI:71261"/>
        <dbReference type="EC" id="3.1.2.6"/>
    </reaction>
</comment>
<dbReference type="GO" id="GO:0019243">
    <property type="term" value="P:methylglyoxal catabolic process to D-lactate via S-lactoyl-glutathione"/>
    <property type="evidence" value="ECO:0007669"/>
    <property type="project" value="UniProtKB-UniRule"/>
</dbReference>
<dbReference type="SMART" id="SM00849">
    <property type="entry name" value="Lactamase_B"/>
    <property type="match status" value="1"/>
</dbReference>
<dbReference type="Pfam" id="PF00753">
    <property type="entry name" value="Lactamase_B"/>
    <property type="match status" value="1"/>
</dbReference>
<dbReference type="InterPro" id="IPR050110">
    <property type="entry name" value="Glyoxalase_II_hydrolase"/>
</dbReference>
<dbReference type="InterPro" id="IPR001279">
    <property type="entry name" value="Metallo-B-lactamas"/>
</dbReference>
<organism evidence="9 10">
    <name type="scientific">Rubellimicrobium rubrum</name>
    <dbReference type="NCBI Taxonomy" id="2585369"/>
    <lineage>
        <taxon>Bacteria</taxon>
        <taxon>Pseudomonadati</taxon>
        <taxon>Pseudomonadota</taxon>
        <taxon>Alphaproteobacteria</taxon>
        <taxon>Rhodobacterales</taxon>
        <taxon>Roseobacteraceae</taxon>
        <taxon>Rubellimicrobium</taxon>
    </lineage>
</organism>
<feature type="binding site" evidence="7">
    <location>
        <position position="117"/>
    </location>
    <ligand>
        <name>Zn(2+)</name>
        <dbReference type="ChEBI" id="CHEBI:29105"/>
        <label>1</label>
    </ligand>
</feature>
<comment type="function">
    <text evidence="7">Thiolesterase that catalyzes the hydrolysis of S-D-lactoyl-glutathione to form glutathione and D-lactic acid.</text>
</comment>
<comment type="similarity">
    <text evidence="3 7">Belongs to the metallo-beta-lactamase superfamily. Glyoxalase II family.</text>
</comment>
<reference evidence="9 10" key="1">
    <citation type="submission" date="2019-06" db="EMBL/GenBank/DDBJ databases">
        <title>YIM 131921 draft genome.</title>
        <authorList>
            <person name="Jiang L."/>
        </authorList>
    </citation>
    <scope>NUCLEOTIDE SEQUENCE [LARGE SCALE GENOMIC DNA]</scope>
    <source>
        <strain evidence="9 10">YIM 131921</strain>
    </source>
</reference>
<dbReference type="InterPro" id="IPR032282">
    <property type="entry name" value="HAGH_C"/>
</dbReference>
<dbReference type="GO" id="GO:0046872">
    <property type="term" value="F:metal ion binding"/>
    <property type="evidence" value="ECO:0007669"/>
    <property type="project" value="UniProtKB-KW"/>
</dbReference>
<dbReference type="UniPathway" id="UPA00619">
    <property type="reaction ID" value="UER00676"/>
</dbReference>
<dbReference type="Proteomes" id="UP000305887">
    <property type="component" value="Unassembled WGS sequence"/>
</dbReference>
<feature type="binding site" evidence="7">
    <location>
        <position position="136"/>
    </location>
    <ligand>
        <name>Zn(2+)</name>
        <dbReference type="ChEBI" id="CHEBI:29105"/>
        <label>2</label>
    </ligand>
</feature>
<dbReference type="PIRSF" id="PIRSF005457">
    <property type="entry name" value="Glx"/>
    <property type="match status" value="1"/>
</dbReference>
<evidence type="ECO:0000256" key="1">
    <source>
        <dbReference type="ARBA" id="ARBA00001623"/>
    </source>
</evidence>
<dbReference type="EC" id="3.1.2.6" evidence="7"/>
<dbReference type="Gene3D" id="3.60.15.10">
    <property type="entry name" value="Ribonuclease Z/Hydroxyacylglutathione hydrolase-like"/>
    <property type="match status" value="1"/>
</dbReference>
<feature type="binding site" evidence="7">
    <location>
        <position position="66"/>
    </location>
    <ligand>
        <name>Zn(2+)</name>
        <dbReference type="ChEBI" id="CHEBI:29105"/>
        <label>2</label>
    </ligand>
</feature>
<dbReference type="PANTHER" id="PTHR43705">
    <property type="entry name" value="HYDROXYACYLGLUTATHIONE HYDROLASE"/>
    <property type="match status" value="1"/>
</dbReference>
<dbReference type="AlphaFoldDB" id="A0A5C4MX12"/>
<dbReference type="SUPFAM" id="SSF56281">
    <property type="entry name" value="Metallo-hydrolase/oxidoreductase"/>
    <property type="match status" value="1"/>
</dbReference>
<gene>
    <name evidence="7 9" type="primary">gloB</name>
    <name evidence="9" type="ORF">FHG66_09315</name>
</gene>
<feature type="binding site" evidence="7">
    <location>
        <position position="65"/>
    </location>
    <ligand>
        <name>Zn(2+)</name>
        <dbReference type="ChEBI" id="CHEBI:29105"/>
        <label>2</label>
    </ligand>
</feature>
<evidence type="ECO:0000256" key="5">
    <source>
        <dbReference type="ARBA" id="ARBA00022801"/>
    </source>
</evidence>
<dbReference type="InterPro" id="IPR017782">
    <property type="entry name" value="Hydroxyacylglutathione_Hdrlase"/>
</dbReference>
<dbReference type="RefSeq" id="WP_139076472.1">
    <property type="nucleotide sequence ID" value="NZ_VDFU01000008.1"/>
</dbReference>
<keyword evidence="6 7" id="KW-0862">Zinc</keyword>
<protein>
    <recommendedName>
        <fullName evidence="7">Hydroxyacylglutathione hydrolase</fullName>
        <ecNumber evidence="7">3.1.2.6</ecNumber>
    </recommendedName>
    <alternativeName>
        <fullName evidence="7">Glyoxalase II</fullName>
        <shortName evidence="7">Glx II</shortName>
    </alternativeName>
</protein>
<dbReference type="Pfam" id="PF16123">
    <property type="entry name" value="HAGH_C"/>
    <property type="match status" value="1"/>
</dbReference>
<dbReference type="InterPro" id="IPR035680">
    <property type="entry name" value="Clx_II_MBL"/>
</dbReference>
<feature type="binding site" evidence="7">
    <location>
        <position position="136"/>
    </location>
    <ligand>
        <name>Zn(2+)</name>
        <dbReference type="ChEBI" id="CHEBI:29105"/>
        <label>1</label>
    </ligand>
</feature>
<evidence type="ECO:0000256" key="7">
    <source>
        <dbReference type="HAMAP-Rule" id="MF_01374"/>
    </source>
</evidence>
<accession>A0A5C4MX12</accession>
<dbReference type="GO" id="GO:0004416">
    <property type="term" value="F:hydroxyacylglutathione hydrolase activity"/>
    <property type="evidence" value="ECO:0007669"/>
    <property type="project" value="UniProtKB-UniRule"/>
</dbReference>
<comment type="subunit">
    <text evidence="7">Monomer.</text>
</comment>
<evidence type="ECO:0000313" key="9">
    <source>
        <dbReference type="EMBL" id="TNC50148.1"/>
    </source>
</evidence>
<feature type="binding site" evidence="7">
    <location>
        <position position="63"/>
    </location>
    <ligand>
        <name>Zn(2+)</name>
        <dbReference type="ChEBI" id="CHEBI:29105"/>
        <label>1</label>
    </ligand>
</feature>
<evidence type="ECO:0000313" key="10">
    <source>
        <dbReference type="Proteomes" id="UP000305887"/>
    </source>
</evidence>
<dbReference type="InterPro" id="IPR036866">
    <property type="entry name" value="RibonucZ/Hydroxyglut_hydro"/>
</dbReference>
<feature type="binding site" evidence="7">
    <location>
        <position position="61"/>
    </location>
    <ligand>
        <name>Zn(2+)</name>
        <dbReference type="ChEBI" id="CHEBI:29105"/>
        <label>1</label>
    </ligand>
</feature>
<proteinExistence type="inferred from homology"/>
<comment type="pathway">
    <text evidence="2 7">Secondary metabolite metabolism; methylglyoxal degradation; (R)-lactate from methylglyoxal: step 2/2.</text>
</comment>
<feature type="binding site" evidence="7">
    <location>
        <position position="174"/>
    </location>
    <ligand>
        <name>Zn(2+)</name>
        <dbReference type="ChEBI" id="CHEBI:29105"/>
        <label>2</label>
    </ligand>
</feature>
<dbReference type="PANTHER" id="PTHR43705:SF1">
    <property type="entry name" value="HYDROXYACYLGLUTATHIONE HYDROLASE GLOB"/>
    <property type="match status" value="1"/>
</dbReference>
<dbReference type="CDD" id="cd07723">
    <property type="entry name" value="hydroxyacylglutathione_hydrolase_MBL-fold"/>
    <property type="match status" value="1"/>
</dbReference>
<dbReference type="EMBL" id="VDFU01000008">
    <property type="protein sequence ID" value="TNC50148.1"/>
    <property type="molecule type" value="Genomic_DNA"/>
</dbReference>
<dbReference type="NCBIfam" id="TIGR03413">
    <property type="entry name" value="GSH_gloB"/>
    <property type="match status" value="1"/>
</dbReference>
<name>A0A5C4MX12_9RHOB</name>
<comment type="caution">
    <text evidence="9">The sequence shown here is derived from an EMBL/GenBank/DDBJ whole genome shotgun (WGS) entry which is preliminary data.</text>
</comment>
<dbReference type="HAMAP" id="MF_01374">
    <property type="entry name" value="Glyoxalase_2"/>
    <property type="match status" value="1"/>
</dbReference>
<comment type="cofactor">
    <cofactor evidence="7">
        <name>Zn(2+)</name>
        <dbReference type="ChEBI" id="CHEBI:29105"/>
    </cofactor>
    <text evidence="7">Binds 2 Zn(2+) ions per subunit.</text>
</comment>
<evidence type="ECO:0000256" key="6">
    <source>
        <dbReference type="ARBA" id="ARBA00022833"/>
    </source>
</evidence>
<evidence type="ECO:0000256" key="4">
    <source>
        <dbReference type="ARBA" id="ARBA00022723"/>
    </source>
</evidence>
<keyword evidence="5 7" id="KW-0378">Hydrolase</keyword>
<sequence>MPDNDAPLTLVTVPCLQDNYAFLLHDEATGETALVDAPEAAPIRAELDRRGWTLSDILITHHHDDHIQAVDALRGGARVIGARADAHRLPRLDLEVSPGDSVTACGEAAQVIDVSGHTVGHVAFHFPRSKMVFTADSLMALGCGRLFEGTAPMMWDSLLRLRALPPDTTVCSGHEYTTGNARFALSIDGENAALQARAEAIRQARERGEPTVPSLLSEEIATNLFLRADDPVLKSAMGMRDRSDAEVFGAIRSAKDRF</sequence>